<dbReference type="PANTHER" id="PTHR15111:SF0">
    <property type="entry name" value="UNCONVENTIONAL PREFOLDIN RPB5 INTERACTOR 1"/>
    <property type="match status" value="1"/>
</dbReference>
<evidence type="ECO:0000256" key="1">
    <source>
        <dbReference type="ARBA" id="ARBA00004123"/>
    </source>
</evidence>
<dbReference type="InterPro" id="IPR004127">
    <property type="entry name" value="Prefoldin_subunit_alpha"/>
</dbReference>
<dbReference type="InterPro" id="IPR009053">
    <property type="entry name" value="Prefoldin"/>
</dbReference>
<dbReference type="Proteomes" id="UP000087171">
    <property type="component" value="Chromosome Ca6"/>
</dbReference>
<dbReference type="GO" id="GO:0003714">
    <property type="term" value="F:transcription corepressor activity"/>
    <property type="evidence" value="ECO:0007669"/>
    <property type="project" value="TreeGrafter"/>
</dbReference>
<dbReference type="PANTHER" id="PTHR15111">
    <property type="entry name" value="RNA POLYMERASE II SUBUNIT 5-MEDIATING PROTEIN NNX3"/>
    <property type="match status" value="1"/>
</dbReference>
<reference evidence="5" key="1">
    <citation type="journal article" date="2013" name="Nat. Biotechnol.">
        <title>Draft genome sequence of chickpea (Cicer arietinum) provides a resource for trait improvement.</title>
        <authorList>
            <person name="Varshney R.K."/>
            <person name="Song C."/>
            <person name="Saxena R.K."/>
            <person name="Azam S."/>
            <person name="Yu S."/>
            <person name="Sharpe A.G."/>
            <person name="Cannon S."/>
            <person name="Baek J."/>
            <person name="Rosen B.D."/>
            <person name="Tar'an B."/>
            <person name="Millan T."/>
            <person name="Zhang X."/>
            <person name="Ramsay L.D."/>
            <person name="Iwata A."/>
            <person name="Wang Y."/>
            <person name="Nelson W."/>
            <person name="Farmer A.D."/>
            <person name="Gaur P.M."/>
            <person name="Soderlund C."/>
            <person name="Penmetsa R.V."/>
            <person name="Xu C."/>
            <person name="Bharti A.K."/>
            <person name="He W."/>
            <person name="Winter P."/>
            <person name="Zhao S."/>
            <person name="Hane J.K."/>
            <person name="Carrasquilla-Garcia N."/>
            <person name="Condie J.A."/>
            <person name="Upadhyaya H.D."/>
            <person name="Luo M.C."/>
            <person name="Thudi M."/>
            <person name="Gowda C.L."/>
            <person name="Singh N.P."/>
            <person name="Lichtenzveig J."/>
            <person name="Gali K.K."/>
            <person name="Rubio J."/>
            <person name="Nadarajan N."/>
            <person name="Dolezel J."/>
            <person name="Bansal K.C."/>
            <person name="Xu X."/>
            <person name="Edwards D."/>
            <person name="Zhang G."/>
            <person name="Kahl G."/>
            <person name="Gil J."/>
            <person name="Singh K.B."/>
            <person name="Datta S.K."/>
            <person name="Jackson S.A."/>
            <person name="Wang J."/>
            <person name="Cook D.R."/>
        </authorList>
    </citation>
    <scope>NUCLEOTIDE SEQUENCE [LARGE SCALE GENOMIC DNA]</scope>
    <source>
        <strain evidence="5">cv. CDC Frontier</strain>
    </source>
</reference>
<comment type="similarity">
    <text evidence="3">Belongs to the RNA polymerase II subunit 5-mediating protein family.</text>
</comment>
<organism evidence="5 6">
    <name type="scientific">Cicer arietinum</name>
    <name type="common">Chickpea</name>
    <name type="synonym">Garbanzo</name>
    <dbReference type="NCBI Taxonomy" id="3827"/>
    <lineage>
        <taxon>Eukaryota</taxon>
        <taxon>Viridiplantae</taxon>
        <taxon>Streptophyta</taxon>
        <taxon>Embryophyta</taxon>
        <taxon>Tracheophyta</taxon>
        <taxon>Spermatophyta</taxon>
        <taxon>Magnoliopsida</taxon>
        <taxon>eudicotyledons</taxon>
        <taxon>Gunneridae</taxon>
        <taxon>Pentapetalae</taxon>
        <taxon>rosids</taxon>
        <taxon>fabids</taxon>
        <taxon>Fabales</taxon>
        <taxon>Fabaceae</taxon>
        <taxon>Papilionoideae</taxon>
        <taxon>50 kb inversion clade</taxon>
        <taxon>NPAAA clade</taxon>
        <taxon>Hologalegina</taxon>
        <taxon>IRL clade</taxon>
        <taxon>Cicereae</taxon>
        <taxon>Cicer</taxon>
    </lineage>
</organism>
<dbReference type="GeneID" id="101505464"/>
<dbReference type="PaxDb" id="3827-XP_004505564.1"/>
<dbReference type="SUPFAM" id="SSF46579">
    <property type="entry name" value="Prefoldin"/>
    <property type="match status" value="1"/>
</dbReference>
<evidence type="ECO:0000313" key="6">
    <source>
        <dbReference type="RefSeq" id="XP_004505564.1"/>
    </source>
</evidence>
<dbReference type="STRING" id="3827.A0A1S2YJ52"/>
<keyword evidence="5" id="KW-1185">Reference proteome</keyword>
<dbReference type="GO" id="GO:0003682">
    <property type="term" value="F:chromatin binding"/>
    <property type="evidence" value="ECO:0007669"/>
    <property type="project" value="TreeGrafter"/>
</dbReference>
<feature type="compositionally biased region" description="Acidic residues" evidence="4">
    <location>
        <begin position="203"/>
        <end position="216"/>
    </location>
</feature>
<feature type="compositionally biased region" description="Acidic residues" evidence="4">
    <location>
        <begin position="157"/>
        <end position="171"/>
    </location>
</feature>
<gene>
    <name evidence="6" type="primary">LOC101505464</name>
</gene>
<feature type="region of interest" description="Disordered" evidence="4">
    <location>
        <begin position="201"/>
        <end position="243"/>
    </location>
</feature>
<feature type="compositionally biased region" description="Low complexity" evidence="4">
    <location>
        <begin position="326"/>
        <end position="343"/>
    </location>
</feature>
<evidence type="ECO:0000256" key="2">
    <source>
        <dbReference type="ARBA" id="ARBA00023242"/>
    </source>
</evidence>
<dbReference type="GO" id="GO:0006457">
    <property type="term" value="P:protein folding"/>
    <property type="evidence" value="ECO:0007669"/>
    <property type="project" value="UniProtKB-ARBA"/>
</dbReference>
<feature type="region of interest" description="Disordered" evidence="4">
    <location>
        <begin position="157"/>
        <end position="180"/>
    </location>
</feature>
<protein>
    <submittedName>
        <fullName evidence="6">RNA polymerase II subunit 5-mediating protein homolog</fullName>
    </submittedName>
</protein>
<dbReference type="AlphaFoldDB" id="A0A1S2YJ52"/>
<dbReference type="RefSeq" id="XP_004505564.1">
    <property type="nucleotide sequence ID" value="XM_004505507.2"/>
</dbReference>
<dbReference type="OrthoDB" id="21413at2759"/>
<evidence type="ECO:0000256" key="4">
    <source>
        <dbReference type="SAM" id="MobiDB-lite"/>
    </source>
</evidence>
<feature type="compositionally biased region" description="Polar residues" evidence="4">
    <location>
        <begin position="227"/>
        <end position="243"/>
    </location>
</feature>
<dbReference type="GO" id="GO:0019212">
    <property type="term" value="F:phosphatase inhibitor activity"/>
    <property type="evidence" value="ECO:0007669"/>
    <property type="project" value="TreeGrafter"/>
</dbReference>
<dbReference type="InterPro" id="IPR052255">
    <property type="entry name" value="RNA_pol_II_subunit5-mediator"/>
</dbReference>
<dbReference type="eggNOG" id="KOG3130">
    <property type="taxonomic scope" value="Eukaryota"/>
</dbReference>
<dbReference type="GO" id="GO:0009409">
    <property type="term" value="P:response to cold"/>
    <property type="evidence" value="ECO:0007669"/>
    <property type="project" value="UniProtKB-ARBA"/>
</dbReference>
<feature type="region of interest" description="Disordered" evidence="4">
    <location>
        <begin position="322"/>
        <end position="355"/>
    </location>
</feature>
<name>A0A1S2YJ52_CICAR</name>
<dbReference type="Pfam" id="PF02996">
    <property type="entry name" value="Prefoldin"/>
    <property type="match status" value="1"/>
</dbReference>
<dbReference type="Gene3D" id="1.10.287.370">
    <property type="match status" value="1"/>
</dbReference>
<accession>A0A1S2YJ52</accession>
<dbReference type="CDD" id="cd23159">
    <property type="entry name" value="Prefoldin_URI1"/>
    <property type="match status" value="1"/>
</dbReference>
<keyword evidence="2" id="KW-0539">Nucleus</keyword>
<sequence>MGTSRRKGSVVPLGSQFPLEEIHKASKRVQDAITDKNNELHRLQTFLSDNNNLVNLVQKLPEQLSHDVMVPFGKAAFFPGRLIHTNEFLVLLGEGYYADRTSKQTVEILQRRGKTLDSQVDSIQAMIKDLEAEASLFNATASEVEDGIVEIMEEYVENGSDDGESESESPMEDAPSCGNDTATKVEYASLLSKMDELEKQEELDAQNGDSSEETTVDFDHSPYQRPVDNNPQNPEDINQATPLDRVANNNYFANDLRKKHNHQEDIADQLNFASLAVQSQVREGKNLSQNVKSVDASLKHPISQAASASKIEAFTGSIVEHAENLQTSSREQSSTSQVSGSQSLKPVSRFKMQRR</sequence>
<dbReference type="KEGG" id="cam:101505464"/>
<dbReference type="GO" id="GO:0005634">
    <property type="term" value="C:nucleus"/>
    <property type="evidence" value="ECO:0007669"/>
    <property type="project" value="UniProtKB-SubCell"/>
</dbReference>
<evidence type="ECO:0000313" key="5">
    <source>
        <dbReference type="Proteomes" id="UP000087171"/>
    </source>
</evidence>
<evidence type="ECO:0000256" key="3">
    <source>
        <dbReference type="ARBA" id="ARBA00038295"/>
    </source>
</evidence>
<reference evidence="6" key="2">
    <citation type="submission" date="2025-08" db="UniProtKB">
        <authorList>
            <consortium name="RefSeq"/>
        </authorList>
    </citation>
    <scope>IDENTIFICATION</scope>
    <source>
        <tissue evidence="6">Etiolated seedlings</tissue>
    </source>
</reference>
<proteinExistence type="inferred from homology"/>
<dbReference type="GO" id="GO:0000122">
    <property type="term" value="P:negative regulation of transcription by RNA polymerase II"/>
    <property type="evidence" value="ECO:0007669"/>
    <property type="project" value="TreeGrafter"/>
</dbReference>
<comment type="subcellular location">
    <subcellularLocation>
        <location evidence="1">Nucleus</location>
    </subcellularLocation>
</comment>